<evidence type="ECO:0000313" key="3">
    <source>
        <dbReference type="Proteomes" id="UP001497516"/>
    </source>
</evidence>
<organism evidence="2 3">
    <name type="scientific">Linum trigynum</name>
    <dbReference type="NCBI Taxonomy" id="586398"/>
    <lineage>
        <taxon>Eukaryota</taxon>
        <taxon>Viridiplantae</taxon>
        <taxon>Streptophyta</taxon>
        <taxon>Embryophyta</taxon>
        <taxon>Tracheophyta</taxon>
        <taxon>Spermatophyta</taxon>
        <taxon>Magnoliopsida</taxon>
        <taxon>eudicotyledons</taxon>
        <taxon>Gunneridae</taxon>
        <taxon>Pentapetalae</taxon>
        <taxon>rosids</taxon>
        <taxon>fabids</taxon>
        <taxon>Malpighiales</taxon>
        <taxon>Linaceae</taxon>
        <taxon>Linum</taxon>
    </lineage>
</organism>
<dbReference type="Proteomes" id="UP001497516">
    <property type="component" value="Chromosome 9"/>
</dbReference>
<dbReference type="EMBL" id="OZ034815">
    <property type="protein sequence ID" value="CAL1371253.1"/>
    <property type="molecule type" value="Genomic_DNA"/>
</dbReference>
<dbReference type="AlphaFoldDB" id="A0AAV2GUR6"/>
<name>A0AAV2GUR6_9ROSI</name>
<accession>A0AAV2GUR6</accession>
<reference evidence="2 3" key="1">
    <citation type="submission" date="2024-04" db="EMBL/GenBank/DDBJ databases">
        <authorList>
            <person name="Fracassetti M."/>
        </authorList>
    </citation>
    <scope>NUCLEOTIDE SEQUENCE [LARGE SCALE GENOMIC DNA]</scope>
</reference>
<evidence type="ECO:0000313" key="1">
    <source>
        <dbReference type="EMBL" id="CAL1371253.1"/>
    </source>
</evidence>
<dbReference type="EMBL" id="OZ034822">
    <property type="protein sequence ID" value="CAL1414211.1"/>
    <property type="molecule type" value="Genomic_DNA"/>
</dbReference>
<sequence length="75" mass="7913">MGCKSATAGDSDRYEAAEVQSMVKLEELGSCCVYFQLPWSLKMPLMAHGICTDSNFATIGSAAVISSSASALPNY</sequence>
<dbReference type="Proteomes" id="UP001497516">
    <property type="component" value="Chromosome 2"/>
</dbReference>
<gene>
    <name evidence="1" type="ORF">LTRI10_LOCUS13329</name>
    <name evidence="2" type="ORF">LTRI10_LOCUS53386</name>
</gene>
<protein>
    <submittedName>
        <fullName evidence="2">Uncharacterized protein</fullName>
    </submittedName>
</protein>
<proteinExistence type="predicted"/>
<evidence type="ECO:0000313" key="2">
    <source>
        <dbReference type="EMBL" id="CAL1414211.1"/>
    </source>
</evidence>
<keyword evidence="3" id="KW-1185">Reference proteome</keyword>